<evidence type="ECO:0000259" key="2">
    <source>
        <dbReference type="PROSITE" id="PS51352"/>
    </source>
</evidence>
<dbReference type="PANTHER" id="PTHR42852:SF13">
    <property type="entry name" value="PROTEIN DIPZ"/>
    <property type="match status" value="1"/>
</dbReference>
<accession>A0ABV4HE76</accession>
<dbReference type="InterPro" id="IPR050553">
    <property type="entry name" value="Thioredoxin_ResA/DsbE_sf"/>
</dbReference>
<evidence type="ECO:0000313" key="3">
    <source>
        <dbReference type="EMBL" id="MEZ0452801.1"/>
    </source>
</evidence>
<dbReference type="SUPFAM" id="SSF52833">
    <property type="entry name" value="Thioredoxin-like"/>
    <property type="match status" value="1"/>
</dbReference>
<dbReference type="InterPro" id="IPR011990">
    <property type="entry name" value="TPR-like_helical_dom_sf"/>
</dbReference>
<dbReference type="InterPro" id="IPR017937">
    <property type="entry name" value="Thioredoxin_CS"/>
</dbReference>
<dbReference type="Proteomes" id="UP001566204">
    <property type="component" value="Unassembled WGS sequence"/>
</dbReference>
<dbReference type="EMBL" id="JBEOQB010000004">
    <property type="protein sequence ID" value="MEZ0452801.1"/>
    <property type="molecule type" value="Genomic_DNA"/>
</dbReference>
<comment type="caution">
    <text evidence="3">The sequence shown here is derived from an EMBL/GenBank/DDBJ whole genome shotgun (WGS) entry which is preliminary data.</text>
</comment>
<organism evidence="3 4">
    <name type="scientific">Sphingobacterium thalpophilum</name>
    <dbReference type="NCBI Taxonomy" id="259"/>
    <lineage>
        <taxon>Bacteria</taxon>
        <taxon>Pseudomonadati</taxon>
        <taxon>Bacteroidota</taxon>
        <taxon>Sphingobacteriia</taxon>
        <taxon>Sphingobacteriales</taxon>
        <taxon>Sphingobacteriaceae</taxon>
        <taxon>Sphingobacterium</taxon>
    </lineage>
</organism>
<dbReference type="PROSITE" id="PS00194">
    <property type="entry name" value="THIOREDOXIN_1"/>
    <property type="match status" value="1"/>
</dbReference>
<keyword evidence="1" id="KW-0676">Redox-active center</keyword>
<dbReference type="PROSITE" id="PS51352">
    <property type="entry name" value="THIOREDOXIN_2"/>
    <property type="match status" value="1"/>
</dbReference>
<gene>
    <name evidence="3" type="ORF">ABTW24_14490</name>
</gene>
<dbReference type="Pfam" id="PF00578">
    <property type="entry name" value="AhpC-TSA"/>
    <property type="match status" value="1"/>
</dbReference>
<dbReference type="PANTHER" id="PTHR42852">
    <property type="entry name" value="THIOL:DISULFIDE INTERCHANGE PROTEIN DSBE"/>
    <property type="match status" value="1"/>
</dbReference>
<protein>
    <submittedName>
        <fullName evidence="3">TlpA disulfide reductase family protein</fullName>
    </submittedName>
</protein>
<evidence type="ECO:0000313" key="4">
    <source>
        <dbReference type="Proteomes" id="UP001566204"/>
    </source>
</evidence>
<dbReference type="SUPFAM" id="SSF48452">
    <property type="entry name" value="TPR-like"/>
    <property type="match status" value="1"/>
</dbReference>
<dbReference type="CDD" id="cd02966">
    <property type="entry name" value="TlpA_like_family"/>
    <property type="match status" value="1"/>
</dbReference>
<proteinExistence type="predicted"/>
<dbReference type="RefSeq" id="WP_370483849.1">
    <property type="nucleotide sequence ID" value="NZ_JBEOQA010000002.1"/>
</dbReference>
<dbReference type="Gene3D" id="1.25.40.10">
    <property type="entry name" value="Tetratricopeptide repeat domain"/>
    <property type="match status" value="1"/>
</dbReference>
<dbReference type="Gene3D" id="3.40.30.10">
    <property type="entry name" value="Glutaredoxin"/>
    <property type="match status" value="1"/>
</dbReference>
<dbReference type="InterPro" id="IPR036249">
    <property type="entry name" value="Thioredoxin-like_sf"/>
</dbReference>
<feature type="domain" description="Thioredoxin" evidence="2">
    <location>
        <begin position="314"/>
        <end position="468"/>
    </location>
</feature>
<dbReference type="InterPro" id="IPR013766">
    <property type="entry name" value="Thioredoxin_domain"/>
</dbReference>
<evidence type="ECO:0000256" key="1">
    <source>
        <dbReference type="ARBA" id="ARBA00023284"/>
    </source>
</evidence>
<sequence length="470" mass="53462">MKNTIFILFMLFTMNVIAQEEDVIHPKLEALKKEKNSVALQKKIKILEQGSAEDLSLLIQYYAKNKKKSELISKKLLKKYPGSDQARMVRMQEFLELSEPTEIAAVVRRLEREYPNINLDPERNLVALAYAEVPDTANAMKYIRTLKDKVYRVYCIQLMLEILEGIDYSLALAVADSELPEVLKYKEENKQSAELKVDPQMAYSGFINAYSKLLTKAKRYEEAYKYTTEAYHSVEEKDSQLVENYAFLSSLNGQYEESLPILADAVKGGKNDPAYIEQIKIAYMKMYPSRDAEAYVAELKKAFTDKIRAQVSQLMVDEAAPHFWVTDVTGKKVSLSDFKGKTIVLDFWATWCGPCVASFPAMQLAVDRFANDENVKFLFIHTWENVADPLTDAKNFLAKRNYHFDLYMDTKDPVSKIPPAVTAFGVKGIPAKFIIDGKGHVRFKVEGFEGTPEAAAEELVQMVEMARQGS</sequence>
<keyword evidence="4" id="KW-1185">Reference proteome</keyword>
<name>A0ABV4HE76_9SPHI</name>
<reference evidence="3 4" key="1">
    <citation type="submission" date="2024-06" db="EMBL/GenBank/DDBJ databases">
        <title>Soil Sphingobacterium thalpophilum.</title>
        <authorList>
            <person name="Yang J."/>
            <person name="Li J."/>
        </authorList>
    </citation>
    <scope>NUCLEOTIDE SEQUENCE [LARGE SCALE GENOMIC DNA]</scope>
    <source>
        <strain evidence="3 4">22g91tb</strain>
    </source>
</reference>
<dbReference type="InterPro" id="IPR000866">
    <property type="entry name" value="AhpC/TSA"/>
</dbReference>